<dbReference type="InterPro" id="IPR001087">
    <property type="entry name" value="GDSL"/>
</dbReference>
<dbReference type="OrthoDB" id="1600564at2759"/>
<dbReference type="InterPro" id="IPR036514">
    <property type="entry name" value="SGNH_hydro_sf"/>
</dbReference>
<reference evidence="6" key="1">
    <citation type="submission" date="2022-04" db="EMBL/GenBank/DDBJ databases">
        <title>Carnegiea gigantea Genome sequencing and assembly v2.</title>
        <authorList>
            <person name="Copetti D."/>
            <person name="Sanderson M.J."/>
            <person name="Burquez A."/>
            <person name="Wojciechowski M.F."/>
        </authorList>
    </citation>
    <scope>NUCLEOTIDE SEQUENCE</scope>
    <source>
        <strain evidence="6">SGP5-SGP5p</strain>
        <tissue evidence="6">Aerial part</tissue>
    </source>
</reference>
<evidence type="ECO:0000256" key="3">
    <source>
        <dbReference type="ARBA" id="ARBA00022801"/>
    </source>
</evidence>
<evidence type="ECO:0000256" key="5">
    <source>
        <dbReference type="SAM" id="SignalP"/>
    </source>
</evidence>
<evidence type="ECO:0000313" key="6">
    <source>
        <dbReference type="EMBL" id="KAJ8426806.1"/>
    </source>
</evidence>
<feature type="signal peptide" evidence="5">
    <location>
        <begin position="1"/>
        <end position="26"/>
    </location>
</feature>
<comment type="similarity">
    <text evidence="1">Belongs to the 'GDSL' lipolytic enzyme family.</text>
</comment>
<keyword evidence="3" id="KW-0378">Hydrolase</keyword>
<dbReference type="PANTHER" id="PTHR22835:SF514">
    <property type="entry name" value="GDSL-LIKE LIPASE_ACYLHYDROLASE SUPERFAMILY PROTEIN ISOFORM 1"/>
    <property type="match status" value="1"/>
</dbReference>
<dbReference type="Pfam" id="PF00657">
    <property type="entry name" value="Lipase_GDSL"/>
    <property type="match status" value="1"/>
</dbReference>
<dbReference type="GO" id="GO:0016788">
    <property type="term" value="F:hydrolase activity, acting on ester bonds"/>
    <property type="evidence" value="ECO:0007669"/>
    <property type="project" value="InterPro"/>
</dbReference>
<dbReference type="AlphaFoldDB" id="A0A9Q1GTS8"/>
<dbReference type="Proteomes" id="UP001153076">
    <property type="component" value="Unassembled WGS sequence"/>
</dbReference>
<keyword evidence="4" id="KW-0325">Glycoprotein</keyword>
<dbReference type="CDD" id="cd01837">
    <property type="entry name" value="SGNH_plant_lipase_like"/>
    <property type="match status" value="1"/>
</dbReference>
<sequence length="380" mass="42192">MGGKSNAILALVVFITVSTMVVESHAHNSHACHFPAIFNFGDSNSDTGAVSAAFGRVPHPYGETFFGQPSGRYSDGRLIIDFLAETLGLPYLGAFLDSLGTNFLHGANFAASGATIEPATGLLIDSGFNPLSLKIQLSQFDQFKNRTIELYRKGEKFDLPRPEDFSKALYTTDIGQNDLHFKLITVTLKEVFDYIPYLVNQTSLAIEQLYAEGARNFWIHNTGPLGCLPFFLVNFHVQPNNTDEIGCVKSHNEVAQEFNRQLKGLVYRLRDQFQDAAFTHVDIYSAKYALFEDAAKIGFVDPHGFCCEHPEDPSVRCWDVKTVNGSSVYATSCRNPGEYISWDSIHFTEAANHWVANHIWDGSLSDPPIPITDACHHPAF</sequence>
<dbReference type="InterPro" id="IPR035669">
    <property type="entry name" value="SGNH_plant_lipase-like"/>
</dbReference>
<accession>A0A9Q1GTS8</accession>
<evidence type="ECO:0000256" key="4">
    <source>
        <dbReference type="ARBA" id="ARBA00023180"/>
    </source>
</evidence>
<gene>
    <name evidence="6" type="ORF">Cgig2_000951</name>
</gene>
<keyword evidence="2 5" id="KW-0732">Signal</keyword>
<dbReference type="EMBL" id="JAKOGI010001236">
    <property type="protein sequence ID" value="KAJ8426806.1"/>
    <property type="molecule type" value="Genomic_DNA"/>
</dbReference>
<dbReference type="SUPFAM" id="SSF52266">
    <property type="entry name" value="SGNH hydrolase"/>
    <property type="match status" value="1"/>
</dbReference>
<name>A0A9Q1GTS8_9CARY</name>
<keyword evidence="7" id="KW-1185">Reference proteome</keyword>
<evidence type="ECO:0000256" key="2">
    <source>
        <dbReference type="ARBA" id="ARBA00022729"/>
    </source>
</evidence>
<proteinExistence type="inferred from homology"/>
<dbReference type="PANTHER" id="PTHR22835">
    <property type="entry name" value="ZINC FINGER FYVE DOMAIN CONTAINING PROTEIN"/>
    <property type="match status" value="1"/>
</dbReference>
<organism evidence="6 7">
    <name type="scientific">Carnegiea gigantea</name>
    <dbReference type="NCBI Taxonomy" id="171969"/>
    <lineage>
        <taxon>Eukaryota</taxon>
        <taxon>Viridiplantae</taxon>
        <taxon>Streptophyta</taxon>
        <taxon>Embryophyta</taxon>
        <taxon>Tracheophyta</taxon>
        <taxon>Spermatophyta</taxon>
        <taxon>Magnoliopsida</taxon>
        <taxon>eudicotyledons</taxon>
        <taxon>Gunneridae</taxon>
        <taxon>Pentapetalae</taxon>
        <taxon>Caryophyllales</taxon>
        <taxon>Cactineae</taxon>
        <taxon>Cactaceae</taxon>
        <taxon>Cactoideae</taxon>
        <taxon>Echinocereeae</taxon>
        <taxon>Carnegiea</taxon>
    </lineage>
</organism>
<comment type="caution">
    <text evidence="6">The sequence shown here is derived from an EMBL/GenBank/DDBJ whole genome shotgun (WGS) entry which is preliminary data.</text>
</comment>
<feature type="chain" id="PRO_5040428805" evidence="5">
    <location>
        <begin position="27"/>
        <end position="380"/>
    </location>
</feature>
<evidence type="ECO:0000313" key="7">
    <source>
        <dbReference type="Proteomes" id="UP001153076"/>
    </source>
</evidence>
<evidence type="ECO:0000256" key="1">
    <source>
        <dbReference type="ARBA" id="ARBA00008668"/>
    </source>
</evidence>
<protein>
    <submittedName>
        <fullName evidence="6">Uncharacterized protein</fullName>
    </submittedName>
</protein>
<dbReference type="Gene3D" id="3.40.50.1110">
    <property type="entry name" value="SGNH hydrolase"/>
    <property type="match status" value="1"/>
</dbReference>